<sequence length="88" mass="9378">MEMFCPSLAVPPKGHPAGESGAGASRHRLQTAVVDVFVFIANPAASIVVTQGVAETYGGRQPCRRLNLSPEICSLIVAARGRPIEHRR</sequence>
<dbReference type="Proteomes" id="UP000595140">
    <property type="component" value="Unassembled WGS sequence"/>
</dbReference>
<keyword evidence="3" id="KW-1185">Reference proteome</keyword>
<name>A0A484MT73_9ASTE</name>
<reference evidence="2 3" key="1">
    <citation type="submission" date="2018-04" db="EMBL/GenBank/DDBJ databases">
        <authorList>
            <person name="Vogel A."/>
        </authorList>
    </citation>
    <scope>NUCLEOTIDE SEQUENCE [LARGE SCALE GENOMIC DNA]</scope>
</reference>
<protein>
    <submittedName>
        <fullName evidence="2">Uncharacterized protein</fullName>
    </submittedName>
</protein>
<dbReference type="EMBL" id="OOIL02004480">
    <property type="protein sequence ID" value="VFQ92011.1"/>
    <property type="molecule type" value="Genomic_DNA"/>
</dbReference>
<evidence type="ECO:0000313" key="3">
    <source>
        <dbReference type="Proteomes" id="UP000595140"/>
    </source>
</evidence>
<organism evidence="2 3">
    <name type="scientific">Cuscuta campestris</name>
    <dbReference type="NCBI Taxonomy" id="132261"/>
    <lineage>
        <taxon>Eukaryota</taxon>
        <taxon>Viridiplantae</taxon>
        <taxon>Streptophyta</taxon>
        <taxon>Embryophyta</taxon>
        <taxon>Tracheophyta</taxon>
        <taxon>Spermatophyta</taxon>
        <taxon>Magnoliopsida</taxon>
        <taxon>eudicotyledons</taxon>
        <taxon>Gunneridae</taxon>
        <taxon>Pentapetalae</taxon>
        <taxon>asterids</taxon>
        <taxon>lamiids</taxon>
        <taxon>Solanales</taxon>
        <taxon>Convolvulaceae</taxon>
        <taxon>Cuscuteae</taxon>
        <taxon>Cuscuta</taxon>
        <taxon>Cuscuta subgen. Grammica</taxon>
        <taxon>Cuscuta sect. Cleistogrammica</taxon>
    </lineage>
</organism>
<dbReference type="AlphaFoldDB" id="A0A484MT73"/>
<proteinExistence type="predicted"/>
<evidence type="ECO:0000313" key="2">
    <source>
        <dbReference type="EMBL" id="VFQ92011.1"/>
    </source>
</evidence>
<feature type="region of interest" description="Disordered" evidence="1">
    <location>
        <begin position="1"/>
        <end position="23"/>
    </location>
</feature>
<accession>A0A484MT73</accession>
<gene>
    <name evidence="2" type="ORF">CCAM_LOCUS33787</name>
</gene>
<evidence type="ECO:0000256" key="1">
    <source>
        <dbReference type="SAM" id="MobiDB-lite"/>
    </source>
</evidence>